<name>A0A4D7CUC7_9ENTE</name>
<protein>
    <submittedName>
        <fullName evidence="1">Uncharacterized protein</fullName>
    </submittedName>
</protein>
<evidence type="ECO:0000313" key="1">
    <source>
        <dbReference type="EMBL" id="QCI86923.1"/>
    </source>
</evidence>
<dbReference type="AlphaFoldDB" id="A0A4D7CUC7"/>
<dbReference type="Proteomes" id="UP000298615">
    <property type="component" value="Chromosome"/>
</dbReference>
<evidence type="ECO:0000313" key="2">
    <source>
        <dbReference type="Proteomes" id="UP000298615"/>
    </source>
</evidence>
<dbReference type="EMBL" id="CP039712">
    <property type="protein sequence ID" value="QCI86923.1"/>
    <property type="molecule type" value="Genomic_DNA"/>
</dbReference>
<dbReference type="RefSeq" id="WP_136953745.1">
    <property type="nucleotide sequence ID" value="NZ_CP039712.1"/>
</dbReference>
<organism evidence="1 2">
    <name type="scientific">Vagococcus zengguangii</name>
    <dbReference type="NCBI Taxonomy" id="2571750"/>
    <lineage>
        <taxon>Bacteria</taxon>
        <taxon>Bacillati</taxon>
        <taxon>Bacillota</taxon>
        <taxon>Bacilli</taxon>
        <taxon>Lactobacillales</taxon>
        <taxon>Enterococcaceae</taxon>
        <taxon>Vagococcus</taxon>
    </lineage>
</organism>
<gene>
    <name evidence="1" type="ORF">FA707_08060</name>
</gene>
<reference evidence="1 2" key="1">
    <citation type="submission" date="2019-04" db="EMBL/GenBank/DDBJ databases">
        <title>Vagococcus sp. nov., isolated from faeces of yaks (Bos grunniens).</title>
        <authorList>
            <person name="Ge Y."/>
        </authorList>
    </citation>
    <scope>NUCLEOTIDE SEQUENCE [LARGE SCALE GENOMIC DNA]</scope>
    <source>
        <strain evidence="1 2">MN-17</strain>
    </source>
</reference>
<proteinExistence type="predicted"/>
<dbReference type="OrthoDB" id="3193269at2"/>
<dbReference type="KEGG" id="vao:FA707_08060"/>
<keyword evidence="2" id="KW-1185">Reference proteome</keyword>
<accession>A0A4D7CUC7</accession>
<sequence>MKKFDFTKNIEKLVDPINVGSIHFLQQFLTMLPTKYQNKIIEKNANKTPYMGFVVEPYSSFLCYKVHDVEKANALLSDNFEMVKSRVIKDEEPQYYALFGSFNVHTSAFLGTTDGVLLSRT</sequence>